<accession>A0A1J4RVD0</accession>
<evidence type="ECO:0000256" key="1">
    <source>
        <dbReference type="ARBA" id="ARBA00022737"/>
    </source>
</evidence>
<dbReference type="SUPFAM" id="SSF48452">
    <property type="entry name" value="TPR-like"/>
    <property type="match status" value="1"/>
</dbReference>
<sequence length="240" mass="26812">MLEIAILVCVAAIFIILTVRFPKTHDLVFPEKVGKAEVKSILEAKKILGERHIKKQQIVEEGMPEVAGPVDELDRYDKELAGLLKLARDKIESGKYASAENLLIDAICKDSKCAWAYERLGTIYLVMGKNYPDAKESFLMALKLDKYNAPAWSGLGQIYFHQSKFNKAIASFQKAVNLSRATAQYQAALGKAYLEVRQYGRAAKALKRAASLDISNQEYKDLASMAEDKHREHSKASNLS</sequence>
<dbReference type="Gene3D" id="1.25.40.10">
    <property type="entry name" value="Tetratricopeptide repeat domain"/>
    <property type="match status" value="1"/>
</dbReference>
<name>A0A1J4RVD0_9BACT</name>
<evidence type="ECO:0000256" key="2">
    <source>
        <dbReference type="ARBA" id="ARBA00022803"/>
    </source>
</evidence>
<evidence type="ECO:0000313" key="4">
    <source>
        <dbReference type="EMBL" id="OIN89965.1"/>
    </source>
</evidence>
<protein>
    <submittedName>
        <fullName evidence="4">Uncharacterized protein</fullName>
    </submittedName>
</protein>
<dbReference type="Pfam" id="PF13414">
    <property type="entry name" value="TPR_11"/>
    <property type="match status" value="1"/>
</dbReference>
<organism evidence="4 5">
    <name type="scientific">Candidatus Berkelbacteria bacterium CG1_02_42_45</name>
    <dbReference type="NCBI Taxonomy" id="1805036"/>
    <lineage>
        <taxon>Bacteria</taxon>
        <taxon>Candidatus Berkelbacteria</taxon>
    </lineage>
</organism>
<gene>
    <name evidence="4" type="ORF">AUJ40_00870</name>
</gene>
<evidence type="ECO:0000313" key="5">
    <source>
        <dbReference type="Proteomes" id="UP000182753"/>
    </source>
</evidence>
<dbReference type="PROSITE" id="PS50005">
    <property type="entry name" value="TPR"/>
    <property type="match status" value="2"/>
</dbReference>
<feature type="repeat" description="TPR" evidence="3">
    <location>
        <begin position="149"/>
        <end position="182"/>
    </location>
</feature>
<dbReference type="Proteomes" id="UP000182753">
    <property type="component" value="Unassembled WGS sequence"/>
</dbReference>
<dbReference type="SMART" id="SM00028">
    <property type="entry name" value="TPR"/>
    <property type="match status" value="3"/>
</dbReference>
<dbReference type="EMBL" id="MNUJ01000017">
    <property type="protein sequence ID" value="OIN89965.1"/>
    <property type="molecule type" value="Genomic_DNA"/>
</dbReference>
<dbReference type="Pfam" id="PF13432">
    <property type="entry name" value="TPR_16"/>
    <property type="match status" value="1"/>
</dbReference>
<dbReference type="InterPro" id="IPR011990">
    <property type="entry name" value="TPR-like_helical_dom_sf"/>
</dbReference>
<dbReference type="PANTHER" id="PTHR15704:SF7">
    <property type="entry name" value="SUPERKILLER COMPLEX PROTEIN 3"/>
    <property type="match status" value="1"/>
</dbReference>
<dbReference type="AlphaFoldDB" id="A0A1J4RVD0"/>
<proteinExistence type="predicted"/>
<dbReference type="InterPro" id="IPR019734">
    <property type="entry name" value="TPR_rpt"/>
</dbReference>
<dbReference type="PANTHER" id="PTHR15704">
    <property type="entry name" value="SUPERKILLER 3 PROTEIN-RELATED"/>
    <property type="match status" value="1"/>
</dbReference>
<dbReference type="GO" id="GO:0006401">
    <property type="term" value="P:RNA catabolic process"/>
    <property type="evidence" value="ECO:0007669"/>
    <property type="project" value="InterPro"/>
</dbReference>
<feature type="repeat" description="TPR" evidence="3">
    <location>
        <begin position="183"/>
        <end position="216"/>
    </location>
</feature>
<comment type="caution">
    <text evidence="4">The sequence shown here is derived from an EMBL/GenBank/DDBJ whole genome shotgun (WGS) entry which is preliminary data.</text>
</comment>
<dbReference type="GO" id="GO:0055087">
    <property type="term" value="C:Ski complex"/>
    <property type="evidence" value="ECO:0007669"/>
    <property type="project" value="InterPro"/>
</dbReference>
<reference evidence="4 5" key="1">
    <citation type="journal article" date="2016" name="Environ. Microbiol.">
        <title>Genomic resolution of a cold subsurface aquifer community provides metabolic insights for novel microbes adapted to high CO concentrations.</title>
        <authorList>
            <person name="Probst A.J."/>
            <person name="Castelle C.J."/>
            <person name="Singh A."/>
            <person name="Brown C.T."/>
            <person name="Anantharaman K."/>
            <person name="Sharon I."/>
            <person name="Hug L.A."/>
            <person name="Burstein D."/>
            <person name="Emerson J.B."/>
            <person name="Thomas B.C."/>
            <person name="Banfield J.F."/>
        </authorList>
    </citation>
    <scope>NUCLEOTIDE SEQUENCE [LARGE SCALE GENOMIC DNA]</scope>
    <source>
        <strain evidence="4">CG1_02_42_45</strain>
    </source>
</reference>
<evidence type="ECO:0000256" key="3">
    <source>
        <dbReference type="PROSITE-ProRule" id="PRU00339"/>
    </source>
</evidence>
<keyword evidence="2 3" id="KW-0802">TPR repeat</keyword>
<keyword evidence="1" id="KW-0677">Repeat</keyword>
<dbReference type="InterPro" id="IPR039226">
    <property type="entry name" value="Ski3/TTC37"/>
</dbReference>